<gene>
    <name evidence="3" type="ORF">BHE90_013774</name>
</gene>
<organism evidence="3 4">
    <name type="scientific">Fusarium euwallaceae</name>
    <dbReference type="NCBI Taxonomy" id="1147111"/>
    <lineage>
        <taxon>Eukaryota</taxon>
        <taxon>Fungi</taxon>
        <taxon>Dikarya</taxon>
        <taxon>Ascomycota</taxon>
        <taxon>Pezizomycotina</taxon>
        <taxon>Sordariomycetes</taxon>
        <taxon>Hypocreomycetidae</taxon>
        <taxon>Hypocreales</taxon>
        <taxon>Nectriaceae</taxon>
        <taxon>Fusarium</taxon>
        <taxon>Fusarium solani species complex</taxon>
    </lineage>
</organism>
<proteinExistence type="predicted"/>
<dbReference type="Pfam" id="PF25545">
    <property type="entry name" value="DUF7924"/>
    <property type="match status" value="1"/>
</dbReference>
<feature type="compositionally biased region" description="Low complexity" evidence="1">
    <location>
        <begin position="9"/>
        <end position="29"/>
    </location>
</feature>
<evidence type="ECO:0000256" key="1">
    <source>
        <dbReference type="SAM" id="MobiDB-lite"/>
    </source>
</evidence>
<comment type="caution">
    <text evidence="3">The sequence shown here is derived from an EMBL/GenBank/DDBJ whole genome shotgun (WGS) entry which is preliminary data.</text>
</comment>
<feature type="region of interest" description="Disordered" evidence="1">
    <location>
        <begin position="291"/>
        <end position="325"/>
    </location>
</feature>
<feature type="domain" description="DUF7924" evidence="2">
    <location>
        <begin position="122"/>
        <end position="280"/>
    </location>
</feature>
<accession>A0A430L822</accession>
<protein>
    <recommendedName>
        <fullName evidence="2">DUF7924 domain-containing protein</fullName>
    </recommendedName>
</protein>
<reference evidence="3 4" key="1">
    <citation type="submission" date="2017-06" db="EMBL/GenBank/DDBJ databases">
        <title>Comparative genomic analysis of Ambrosia Fusariam Clade fungi.</title>
        <authorList>
            <person name="Stajich J.E."/>
            <person name="Carrillo J."/>
            <person name="Kijimoto T."/>
            <person name="Eskalen A."/>
            <person name="O'Donnell K."/>
            <person name="Kasson M."/>
        </authorList>
    </citation>
    <scope>NUCLEOTIDE SEQUENCE [LARGE SCALE GENOMIC DNA]</scope>
    <source>
        <strain evidence="3 4">UCR1854</strain>
    </source>
</reference>
<keyword evidence="4" id="KW-1185">Reference proteome</keyword>
<feature type="region of interest" description="Disordered" evidence="1">
    <location>
        <begin position="1"/>
        <end position="29"/>
    </location>
</feature>
<feature type="compositionally biased region" description="Basic residues" evidence="1">
    <location>
        <begin position="313"/>
        <end position="325"/>
    </location>
</feature>
<evidence type="ECO:0000313" key="4">
    <source>
        <dbReference type="Proteomes" id="UP000287124"/>
    </source>
</evidence>
<dbReference type="AlphaFoldDB" id="A0A430L822"/>
<evidence type="ECO:0000259" key="2">
    <source>
        <dbReference type="Pfam" id="PF25545"/>
    </source>
</evidence>
<name>A0A430L822_9HYPO</name>
<dbReference type="EMBL" id="MIKF01000348">
    <property type="protein sequence ID" value="RTE71820.1"/>
    <property type="molecule type" value="Genomic_DNA"/>
</dbReference>
<sequence>MGEKKSKASAPTPSESTVESSPTTKTVSTSMTGFAAQARKNGILGPLDCKPPVNLVDIRERHIRSRGTPSPTESMYQNYVEGITTAPNEMGVIVEVGRQLLKSYPGERYNQAFNKAFTGFPKNAGVNNGLSAPQPDFVEGLGVDEFRPLPIEDCVDGAVLYKDNPDSITLPHLAGEFKGPGKNMMHAKLQSAYDGAALVHGRNRALDSLGEPSTAGHAKVTTFTTDGTNLNLFAHYATPSEDGATKYHQYPINSTILTNSLQDFRQGYRQIRNAQDYAREESYKLRDQLKEDWKAKRSQPAPLPSIEDEPSRPRHSKASRSSKGE</sequence>
<evidence type="ECO:0000313" key="3">
    <source>
        <dbReference type="EMBL" id="RTE71820.1"/>
    </source>
</evidence>
<dbReference type="InterPro" id="IPR057684">
    <property type="entry name" value="DUF7924"/>
</dbReference>
<dbReference type="Proteomes" id="UP000287124">
    <property type="component" value="Unassembled WGS sequence"/>
</dbReference>